<reference evidence="1" key="1">
    <citation type="submission" date="2014-11" db="EMBL/GenBank/DDBJ databases">
        <authorList>
            <person name="Amaro Gonzalez C."/>
        </authorList>
    </citation>
    <scope>NUCLEOTIDE SEQUENCE</scope>
</reference>
<proteinExistence type="predicted"/>
<evidence type="ECO:0000313" key="1">
    <source>
        <dbReference type="EMBL" id="JAH94372.1"/>
    </source>
</evidence>
<reference evidence="1" key="2">
    <citation type="journal article" date="2015" name="Fish Shellfish Immunol.">
        <title>Early steps in the European eel (Anguilla anguilla)-Vibrio vulnificus interaction in the gills: Role of the RtxA13 toxin.</title>
        <authorList>
            <person name="Callol A."/>
            <person name="Pajuelo D."/>
            <person name="Ebbesson L."/>
            <person name="Teles M."/>
            <person name="MacKenzie S."/>
            <person name="Amaro C."/>
        </authorList>
    </citation>
    <scope>NUCLEOTIDE SEQUENCE</scope>
</reference>
<organism evidence="1">
    <name type="scientific">Anguilla anguilla</name>
    <name type="common">European freshwater eel</name>
    <name type="synonym">Muraena anguilla</name>
    <dbReference type="NCBI Taxonomy" id="7936"/>
    <lineage>
        <taxon>Eukaryota</taxon>
        <taxon>Metazoa</taxon>
        <taxon>Chordata</taxon>
        <taxon>Craniata</taxon>
        <taxon>Vertebrata</taxon>
        <taxon>Euteleostomi</taxon>
        <taxon>Actinopterygii</taxon>
        <taxon>Neopterygii</taxon>
        <taxon>Teleostei</taxon>
        <taxon>Anguilliformes</taxon>
        <taxon>Anguillidae</taxon>
        <taxon>Anguilla</taxon>
    </lineage>
</organism>
<name>A0A0E9WVE7_ANGAN</name>
<sequence>MPFPFVIQFIVSHCCKQETSLFVLQMHYTHYFFQPPRLQKCSLLWAFGFGFRAKGYFSQK</sequence>
<dbReference type="AlphaFoldDB" id="A0A0E9WVE7"/>
<protein>
    <submittedName>
        <fullName evidence="1">Uncharacterized protein</fullName>
    </submittedName>
</protein>
<accession>A0A0E9WVE7</accession>
<dbReference type="EMBL" id="GBXM01014205">
    <property type="protein sequence ID" value="JAH94372.1"/>
    <property type="molecule type" value="Transcribed_RNA"/>
</dbReference>